<dbReference type="InterPro" id="IPR036515">
    <property type="entry name" value="Transposase_17_sf"/>
</dbReference>
<dbReference type="Pfam" id="PF01797">
    <property type="entry name" value="Y1_Tnp"/>
    <property type="match status" value="1"/>
</dbReference>
<dbReference type="InterPro" id="IPR002686">
    <property type="entry name" value="Transposase_17"/>
</dbReference>
<dbReference type="GO" id="GO:0006313">
    <property type="term" value="P:DNA transposition"/>
    <property type="evidence" value="ECO:0007669"/>
    <property type="project" value="InterPro"/>
</dbReference>
<name>A0A0G1WZE2_9BACT</name>
<sequence>MLSDISLNRGNAIVEIGAYSLMPNHVHLVLKEIQEHGISLFMQKVFTGYTMYFNEKNERTGSLFAGTFKSKHIASDDYLKQLIPYVHLNCVEIFDPKWKTGQGSGAAIHERLEKYPYSSLPDFLGTKRPERKLLGDSIFELFDRLPNTREMLEDSKEYYISLSTEV</sequence>
<dbReference type="PANTHER" id="PTHR34322:SF2">
    <property type="entry name" value="TRANSPOSASE IS200-LIKE DOMAIN-CONTAINING PROTEIN"/>
    <property type="match status" value="1"/>
</dbReference>
<dbReference type="EMBL" id="LCQW01000011">
    <property type="protein sequence ID" value="KKW24096.1"/>
    <property type="molecule type" value="Genomic_DNA"/>
</dbReference>
<evidence type="ECO:0000259" key="1">
    <source>
        <dbReference type="SMART" id="SM01321"/>
    </source>
</evidence>
<dbReference type="AlphaFoldDB" id="A0A0G1WZE2"/>
<proteinExistence type="predicted"/>
<dbReference type="SUPFAM" id="SSF143422">
    <property type="entry name" value="Transposase IS200-like"/>
    <property type="match status" value="1"/>
</dbReference>
<dbReference type="PANTHER" id="PTHR34322">
    <property type="entry name" value="TRANSPOSASE, Y1_TNP DOMAIN-CONTAINING"/>
    <property type="match status" value="1"/>
</dbReference>
<evidence type="ECO:0000313" key="2">
    <source>
        <dbReference type="EMBL" id="KKW24096.1"/>
    </source>
</evidence>
<protein>
    <submittedName>
        <fullName evidence="2">Transposase</fullName>
    </submittedName>
</protein>
<dbReference type="Proteomes" id="UP000034273">
    <property type="component" value="Unassembled WGS sequence"/>
</dbReference>
<organism evidence="2 3">
    <name type="scientific">Candidatus Kaiserbacteria bacterium GW2011_GWA2_52_12</name>
    <dbReference type="NCBI Taxonomy" id="1618671"/>
    <lineage>
        <taxon>Bacteria</taxon>
        <taxon>Candidatus Kaiseribacteriota</taxon>
    </lineage>
</organism>
<dbReference type="GO" id="GO:0004803">
    <property type="term" value="F:transposase activity"/>
    <property type="evidence" value="ECO:0007669"/>
    <property type="project" value="InterPro"/>
</dbReference>
<comment type="caution">
    <text evidence="2">The sequence shown here is derived from an EMBL/GenBank/DDBJ whole genome shotgun (WGS) entry which is preliminary data.</text>
</comment>
<gene>
    <name evidence="2" type="ORF">UY67_C0011G0018</name>
</gene>
<feature type="domain" description="Transposase IS200-like" evidence="1">
    <location>
        <begin position="5"/>
        <end position="89"/>
    </location>
</feature>
<dbReference type="Gene3D" id="3.30.70.1290">
    <property type="entry name" value="Transposase IS200-like"/>
    <property type="match status" value="1"/>
</dbReference>
<accession>A0A0G1WZE2</accession>
<evidence type="ECO:0000313" key="3">
    <source>
        <dbReference type="Proteomes" id="UP000034273"/>
    </source>
</evidence>
<dbReference type="GO" id="GO:0003677">
    <property type="term" value="F:DNA binding"/>
    <property type="evidence" value="ECO:0007669"/>
    <property type="project" value="InterPro"/>
</dbReference>
<reference evidence="2 3" key="1">
    <citation type="journal article" date="2015" name="Nature">
        <title>rRNA introns, odd ribosomes, and small enigmatic genomes across a large radiation of phyla.</title>
        <authorList>
            <person name="Brown C.T."/>
            <person name="Hug L.A."/>
            <person name="Thomas B.C."/>
            <person name="Sharon I."/>
            <person name="Castelle C.J."/>
            <person name="Singh A."/>
            <person name="Wilkins M.J."/>
            <person name="Williams K.H."/>
            <person name="Banfield J.F."/>
        </authorList>
    </citation>
    <scope>NUCLEOTIDE SEQUENCE [LARGE SCALE GENOMIC DNA]</scope>
</reference>
<dbReference type="SMART" id="SM01321">
    <property type="entry name" value="Y1_Tnp"/>
    <property type="match status" value="1"/>
</dbReference>